<evidence type="ECO:0000256" key="1">
    <source>
        <dbReference type="SAM" id="MobiDB-lite"/>
    </source>
</evidence>
<accession>A0ABY7W7F5</accession>
<feature type="region of interest" description="Disordered" evidence="1">
    <location>
        <begin position="37"/>
        <end position="86"/>
    </location>
</feature>
<keyword evidence="2" id="KW-0732">Signal</keyword>
<dbReference type="Proteomes" id="UP001215143">
    <property type="component" value="Chromosome"/>
</dbReference>
<evidence type="ECO:0000256" key="2">
    <source>
        <dbReference type="SAM" id="SignalP"/>
    </source>
</evidence>
<protein>
    <submittedName>
        <fullName evidence="3">Uncharacterized protein</fullName>
    </submittedName>
</protein>
<feature type="signal peptide" evidence="2">
    <location>
        <begin position="1"/>
        <end position="36"/>
    </location>
</feature>
<name>A0ABY7W7F5_9BACI</name>
<proteinExistence type="predicted"/>
<gene>
    <name evidence="3" type="ORF">PQ477_05315</name>
</gene>
<evidence type="ECO:0000313" key="3">
    <source>
        <dbReference type="EMBL" id="WDF04882.1"/>
    </source>
</evidence>
<feature type="region of interest" description="Disordered" evidence="1">
    <location>
        <begin position="121"/>
        <end position="162"/>
    </location>
</feature>
<keyword evidence="4" id="KW-1185">Reference proteome</keyword>
<feature type="chain" id="PRO_5045701457" evidence="2">
    <location>
        <begin position="37"/>
        <end position="162"/>
    </location>
</feature>
<organism evidence="3 4">
    <name type="scientific">Shouchella hunanensis</name>
    <dbReference type="NCBI Taxonomy" id="766894"/>
    <lineage>
        <taxon>Bacteria</taxon>
        <taxon>Bacillati</taxon>
        <taxon>Bacillota</taxon>
        <taxon>Bacilli</taxon>
        <taxon>Bacillales</taxon>
        <taxon>Bacillaceae</taxon>
        <taxon>Shouchella</taxon>
    </lineage>
</organism>
<dbReference type="EMBL" id="CP117834">
    <property type="protein sequence ID" value="WDF04882.1"/>
    <property type="molecule type" value="Genomic_DNA"/>
</dbReference>
<sequence length="162" mass="17612">MGMMKKNDEGLFKGKTVKVIATTALLATLGTSAAFASEGKNAAPTDQEESTPISEVENDLTVETREDGKTYYSTDNGKTWSEDVPVGFSSEGEGVLDIPEEFEIGEEATLLLNVESEDAAFASEGKNTAPTSQEESTPISEVENDLTVETREDGKTYYHRQW</sequence>
<dbReference type="RefSeq" id="WP_274273095.1">
    <property type="nucleotide sequence ID" value="NZ_CP117834.1"/>
</dbReference>
<feature type="compositionally biased region" description="Polar residues" evidence="1">
    <location>
        <begin position="125"/>
        <end position="139"/>
    </location>
</feature>
<evidence type="ECO:0000313" key="4">
    <source>
        <dbReference type="Proteomes" id="UP001215143"/>
    </source>
</evidence>
<reference evidence="3 4" key="1">
    <citation type="submission" date="2023-02" db="EMBL/GenBank/DDBJ databases">
        <authorList>
            <person name="Liu G."/>
        </authorList>
    </citation>
    <scope>NUCLEOTIDE SEQUENCE [LARGE SCALE GENOMIC DNA]</scope>
    <source>
        <strain evidence="3 4">DSM 23008</strain>
    </source>
</reference>